<sequence>MTLVNFFQLLVSGIAMGAIYTITAKGLFITHLATHRLNFGQGDFLMVGAFASIGMLAAGVPAPLAVLGVLVLMGVLGYLLERFAIRPLDRLGDRAGAYSWVLTTAGAALILQNIVELGFGKSAQYAPPLFSKTRDNVINILGVGIFFEEAAIIIAAFLIVGAFYWFLFGTRWGKAVYAVAFNPEAASLFGIDVRGVVVLVFVLAALMAGISGVLVGPLVSVHPHMGLIFTIKALAVAAVGGFTNPVGILVGGLLFGVAEAFSNYWDSAFGDLYPLLFVMALLAFRPSGLFGERRADVR</sequence>
<dbReference type="GO" id="GO:0006865">
    <property type="term" value="P:amino acid transport"/>
    <property type="evidence" value="ECO:0007669"/>
    <property type="project" value="UniProtKB-KW"/>
</dbReference>
<evidence type="ECO:0000313" key="10">
    <source>
        <dbReference type="EMBL" id="RLP79664.1"/>
    </source>
</evidence>
<comment type="subcellular location">
    <subcellularLocation>
        <location evidence="1">Cell membrane</location>
        <topology evidence="1">Multi-pass membrane protein</topology>
    </subcellularLocation>
</comment>
<dbReference type="GO" id="GO:0005886">
    <property type="term" value="C:plasma membrane"/>
    <property type="evidence" value="ECO:0007669"/>
    <property type="project" value="UniProtKB-SubCell"/>
</dbReference>
<keyword evidence="11" id="KW-1185">Reference proteome</keyword>
<dbReference type="GO" id="GO:0022857">
    <property type="term" value="F:transmembrane transporter activity"/>
    <property type="evidence" value="ECO:0007669"/>
    <property type="project" value="InterPro"/>
</dbReference>
<evidence type="ECO:0000256" key="9">
    <source>
        <dbReference type="SAM" id="Phobius"/>
    </source>
</evidence>
<dbReference type="PANTHER" id="PTHR11795:SF445">
    <property type="entry name" value="AMINO ACID ABC TRANSPORTER PERMEASE PROTEIN"/>
    <property type="match status" value="1"/>
</dbReference>
<keyword evidence="6 9" id="KW-1133">Transmembrane helix</keyword>
<evidence type="ECO:0000313" key="11">
    <source>
        <dbReference type="Proteomes" id="UP000269692"/>
    </source>
</evidence>
<reference evidence="10 11" key="1">
    <citation type="submission" date="2018-10" db="EMBL/GenBank/DDBJ databases">
        <title>Xanthobacter tagetidis genome sequencing and assembly.</title>
        <authorList>
            <person name="Maclea K.S."/>
            <person name="Goen A.E."/>
            <person name="Fatima S.A."/>
        </authorList>
    </citation>
    <scope>NUCLEOTIDE SEQUENCE [LARGE SCALE GENOMIC DNA]</scope>
    <source>
        <strain evidence="10 11">ATCC 700314</strain>
    </source>
</reference>
<evidence type="ECO:0000256" key="6">
    <source>
        <dbReference type="ARBA" id="ARBA00022989"/>
    </source>
</evidence>
<dbReference type="Proteomes" id="UP000269692">
    <property type="component" value="Unassembled WGS sequence"/>
</dbReference>
<dbReference type="Pfam" id="PF02653">
    <property type="entry name" value="BPD_transp_2"/>
    <property type="match status" value="1"/>
</dbReference>
<evidence type="ECO:0000256" key="5">
    <source>
        <dbReference type="ARBA" id="ARBA00022970"/>
    </source>
</evidence>
<feature type="transmembrane region" description="Helical" evidence="9">
    <location>
        <begin position="97"/>
        <end position="119"/>
    </location>
</feature>
<name>A0A3L7AHY6_9HYPH</name>
<feature type="transmembrane region" description="Helical" evidence="9">
    <location>
        <begin position="140"/>
        <end position="167"/>
    </location>
</feature>
<proteinExistence type="inferred from homology"/>
<evidence type="ECO:0000256" key="8">
    <source>
        <dbReference type="ARBA" id="ARBA00037998"/>
    </source>
</evidence>
<organism evidence="10 11">
    <name type="scientific">Xanthobacter tagetidis</name>
    <dbReference type="NCBI Taxonomy" id="60216"/>
    <lineage>
        <taxon>Bacteria</taxon>
        <taxon>Pseudomonadati</taxon>
        <taxon>Pseudomonadota</taxon>
        <taxon>Alphaproteobacteria</taxon>
        <taxon>Hyphomicrobiales</taxon>
        <taxon>Xanthobacteraceae</taxon>
        <taxon>Xanthobacter</taxon>
    </lineage>
</organism>
<keyword evidence="2" id="KW-0813">Transport</keyword>
<dbReference type="OrthoDB" id="9779023at2"/>
<evidence type="ECO:0000256" key="4">
    <source>
        <dbReference type="ARBA" id="ARBA00022692"/>
    </source>
</evidence>
<evidence type="ECO:0000256" key="1">
    <source>
        <dbReference type="ARBA" id="ARBA00004651"/>
    </source>
</evidence>
<protein>
    <submittedName>
        <fullName evidence="10">Branched-chain amino acid ABC transporter permease</fullName>
    </submittedName>
</protein>
<keyword evidence="4 9" id="KW-0812">Transmembrane</keyword>
<feature type="transmembrane region" description="Helical" evidence="9">
    <location>
        <begin position="44"/>
        <end position="77"/>
    </location>
</feature>
<dbReference type="InterPro" id="IPR001851">
    <property type="entry name" value="ABC_transp_permease"/>
</dbReference>
<keyword evidence="5" id="KW-0029">Amino-acid transport</keyword>
<accession>A0A3L7AHY6</accession>
<comment type="similarity">
    <text evidence="8">Belongs to the binding-protein-dependent transport system permease family. LivHM subfamily.</text>
</comment>
<dbReference type="CDD" id="cd06582">
    <property type="entry name" value="TM_PBP1_LivH_like"/>
    <property type="match status" value="1"/>
</dbReference>
<dbReference type="PANTHER" id="PTHR11795">
    <property type="entry name" value="BRANCHED-CHAIN AMINO ACID TRANSPORT SYSTEM PERMEASE PROTEIN LIVH"/>
    <property type="match status" value="1"/>
</dbReference>
<feature type="transmembrane region" description="Helical" evidence="9">
    <location>
        <begin position="6"/>
        <end position="23"/>
    </location>
</feature>
<keyword evidence="3" id="KW-1003">Cell membrane</keyword>
<dbReference type="InterPro" id="IPR052157">
    <property type="entry name" value="BCAA_transport_permease"/>
</dbReference>
<dbReference type="EMBL" id="RCTF01000005">
    <property type="protein sequence ID" value="RLP79664.1"/>
    <property type="molecule type" value="Genomic_DNA"/>
</dbReference>
<feature type="transmembrane region" description="Helical" evidence="9">
    <location>
        <begin position="264"/>
        <end position="284"/>
    </location>
</feature>
<evidence type="ECO:0000256" key="7">
    <source>
        <dbReference type="ARBA" id="ARBA00023136"/>
    </source>
</evidence>
<keyword evidence="7 9" id="KW-0472">Membrane</keyword>
<dbReference type="RefSeq" id="WP_121622874.1">
    <property type="nucleotide sequence ID" value="NZ_JACIIW010000001.1"/>
</dbReference>
<gene>
    <name evidence="10" type="ORF">D9R14_08415</name>
</gene>
<feature type="transmembrane region" description="Helical" evidence="9">
    <location>
        <begin position="196"/>
        <end position="221"/>
    </location>
</feature>
<feature type="transmembrane region" description="Helical" evidence="9">
    <location>
        <begin position="233"/>
        <end position="258"/>
    </location>
</feature>
<comment type="caution">
    <text evidence="10">The sequence shown here is derived from an EMBL/GenBank/DDBJ whole genome shotgun (WGS) entry which is preliminary data.</text>
</comment>
<evidence type="ECO:0000256" key="3">
    <source>
        <dbReference type="ARBA" id="ARBA00022475"/>
    </source>
</evidence>
<evidence type="ECO:0000256" key="2">
    <source>
        <dbReference type="ARBA" id="ARBA00022448"/>
    </source>
</evidence>
<dbReference type="AlphaFoldDB" id="A0A3L7AHY6"/>